<evidence type="ECO:0000313" key="3">
    <source>
        <dbReference type="EMBL" id="RQH39016.1"/>
    </source>
</evidence>
<dbReference type="AlphaFoldDB" id="A0A3N6NXF4"/>
<sequence length="219" mass="24823">MQKFVSLFSLIALLQLPIIVQAQEEIVDPIERVVSAGLMTKDAAGKFNRNEIISRAELASILVKTFDLEKRESSQKQNVELKDVSSDYWAYNDIQIVLKNAVMSGYREGMFFPNYKINRAEAFAIFAQAYGVFQFPEENTKKLLNNYPDSDKIPSWAKKSIATALYEGFVNTEPGTNNINPLEPMTRGDMVYVLNAYLDRQQRPASLPWNDDLVPGATR</sequence>
<dbReference type="EMBL" id="RCBY01000096">
    <property type="protein sequence ID" value="RQH39016.1"/>
    <property type="molecule type" value="Genomic_DNA"/>
</dbReference>
<dbReference type="Proteomes" id="UP000269154">
    <property type="component" value="Unassembled WGS sequence"/>
</dbReference>
<proteinExistence type="predicted"/>
<feature type="domain" description="SLH" evidence="2">
    <location>
        <begin position="144"/>
        <end position="208"/>
    </location>
</feature>
<dbReference type="Pfam" id="PF00395">
    <property type="entry name" value="SLH"/>
    <property type="match status" value="3"/>
</dbReference>
<evidence type="ECO:0000256" key="1">
    <source>
        <dbReference type="SAM" id="SignalP"/>
    </source>
</evidence>
<dbReference type="PROSITE" id="PS51272">
    <property type="entry name" value="SLH"/>
    <property type="match status" value="3"/>
</dbReference>
<dbReference type="InterPro" id="IPR001119">
    <property type="entry name" value="SLH_dom"/>
</dbReference>
<keyword evidence="4" id="KW-1185">Reference proteome</keyword>
<feature type="signal peptide" evidence="1">
    <location>
        <begin position="1"/>
        <end position="22"/>
    </location>
</feature>
<evidence type="ECO:0000313" key="4">
    <source>
        <dbReference type="Proteomes" id="UP000269154"/>
    </source>
</evidence>
<name>A0A3N6NXF4_9CYAN</name>
<gene>
    <name evidence="3" type="ORF">D5R40_17200</name>
</gene>
<feature type="chain" id="PRO_5018130639" evidence="1">
    <location>
        <begin position="23"/>
        <end position="219"/>
    </location>
</feature>
<feature type="domain" description="SLH" evidence="2">
    <location>
        <begin position="13"/>
        <end position="76"/>
    </location>
</feature>
<keyword evidence="1" id="KW-0732">Signal</keyword>
<feature type="domain" description="SLH" evidence="2">
    <location>
        <begin position="77"/>
        <end position="140"/>
    </location>
</feature>
<dbReference type="OrthoDB" id="9759810at2"/>
<reference evidence="3 4" key="1">
    <citation type="journal article" date="2018" name="ACS Chem. Biol.">
        <title>Ketoreductase domain dysfunction expands chemodiversity: malyngamide biosynthesis in the cyanobacterium Okeania hirsuta.</title>
        <authorList>
            <person name="Moss N.A."/>
            <person name="Leao T."/>
            <person name="Rankin M."/>
            <person name="McCullough T.M."/>
            <person name="Qu P."/>
            <person name="Korobeynikov A."/>
            <person name="Smith J.L."/>
            <person name="Gerwick L."/>
            <person name="Gerwick W.H."/>
        </authorList>
    </citation>
    <scope>NUCLEOTIDE SEQUENCE [LARGE SCALE GENOMIC DNA]</scope>
    <source>
        <strain evidence="3 4">PAB10Feb10-1</strain>
    </source>
</reference>
<dbReference type="RefSeq" id="WP_124146391.1">
    <property type="nucleotide sequence ID" value="NZ_CAWOKI010000155.1"/>
</dbReference>
<organism evidence="3 4">
    <name type="scientific">Okeania hirsuta</name>
    <dbReference type="NCBI Taxonomy" id="1458930"/>
    <lineage>
        <taxon>Bacteria</taxon>
        <taxon>Bacillati</taxon>
        <taxon>Cyanobacteriota</taxon>
        <taxon>Cyanophyceae</taxon>
        <taxon>Oscillatoriophycideae</taxon>
        <taxon>Oscillatoriales</taxon>
        <taxon>Microcoleaceae</taxon>
        <taxon>Okeania</taxon>
    </lineage>
</organism>
<protein>
    <submittedName>
        <fullName evidence="3">S-layer homology domain-containing protein</fullName>
    </submittedName>
</protein>
<comment type="caution">
    <text evidence="3">The sequence shown here is derived from an EMBL/GenBank/DDBJ whole genome shotgun (WGS) entry which is preliminary data.</text>
</comment>
<evidence type="ECO:0000259" key="2">
    <source>
        <dbReference type="PROSITE" id="PS51272"/>
    </source>
</evidence>
<accession>A0A3N6NXF4</accession>